<comment type="caution">
    <text evidence="4">The sequence shown here is derived from an EMBL/GenBank/DDBJ whole genome shotgun (WGS) entry which is preliminary data.</text>
</comment>
<name>A0A7J8CG45_ROUAE</name>
<organism evidence="4 5">
    <name type="scientific">Rousettus aegyptiacus</name>
    <name type="common">Egyptian fruit bat</name>
    <name type="synonym">Pteropus aegyptiacus</name>
    <dbReference type="NCBI Taxonomy" id="9407"/>
    <lineage>
        <taxon>Eukaryota</taxon>
        <taxon>Metazoa</taxon>
        <taxon>Chordata</taxon>
        <taxon>Craniata</taxon>
        <taxon>Vertebrata</taxon>
        <taxon>Euteleostomi</taxon>
        <taxon>Mammalia</taxon>
        <taxon>Eutheria</taxon>
        <taxon>Laurasiatheria</taxon>
        <taxon>Chiroptera</taxon>
        <taxon>Yinpterochiroptera</taxon>
        <taxon>Pteropodoidea</taxon>
        <taxon>Pteropodidae</taxon>
        <taxon>Rousettinae</taxon>
        <taxon>Rousettus</taxon>
    </lineage>
</organism>
<sequence>MGWAKARFQHPGLWGPVLAILLGACQAHPVPDSSPLFQFGSQVRQRYLYTDDAQDTEAHLEIRADGTVAGAARWSPESLLELKALKPGVIQILGVKTSRFLCQRPDGTLYGSVGFQDTPFSRPVLPPGVFTIQVPRLAPGAPAGLGSVFSARPTLTANRGGGGCCHQCLQEEDPEAQAETSPAWGRKDHE</sequence>
<keyword evidence="2" id="KW-0339">Growth factor</keyword>
<protein>
    <submittedName>
        <fullName evidence="4">Fibroblast growth factor 21</fullName>
    </submittedName>
</protein>
<accession>A0A7J8CG45</accession>
<dbReference type="InterPro" id="IPR008996">
    <property type="entry name" value="IL1/FGF"/>
</dbReference>
<evidence type="ECO:0000313" key="4">
    <source>
        <dbReference type="EMBL" id="KAF6409824.1"/>
    </source>
</evidence>
<evidence type="ECO:0000256" key="3">
    <source>
        <dbReference type="SAM" id="SignalP"/>
    </source>
</evidence>
<dbReference type="GO" id="GO:0008083">
    <property type="term" value="F:growth factor activity"/>
    <property type="evidence" value="ECO:0007669"/>
    <property type="project" value="UniProtKB-KW"/>
</dbReference>
<dbReference type="Pfam" id="PF00167">
    <property type="entry name" value="FGF"/>
    <property type="match status" value="1"/>
</dbReference>
<keyword evidence="3" id="KW-0732">Signal</keyword>
<dbReference type="Gene3D" id="2.80.10.50">
    <property type="match status" value="1"/>
</dbReference>
<reference evidence="4 5" key="1">
    <citation type="journal article" date="2020" name="Nature">
        <title>Six reference-quality genomes reveal evolution of bat adaptations.</title>
        <authorList>
            <person name="Jebb D."/>
            <person name="Huang Z."/>
            <person name="Pippel M."/>
            <person name="Hughes G.M."/>
            <person name="Lavrichenko K."/>
            <person name="Devanna P."/>
            <person name="Winkler S."/>
            <person name="Jermiin L.S."/>
            <person name="Skirmuntt E.C."/>
            <person name="Katzourakis A."/>
            <person name="Burkitt-Gray L."/>
            <person name="Ray D.A."/>
            <person name="Sullivan K.A.M."/>
            <person name="Roscito J.G."/>
            <person name="Kirilenko B.M."/>
            <person name="Davalos L.M."/>
            <person name="Corthals A.P."/>
            <person name="Power M.L."/>
            <person name="Jones G."/>
            <person name="Ransome R.D."/>
            <person name="Dechmann D.K.N."/>
            <person name="Locatelli A.G."/>
            <person name="Puechmaille S.J."/>
            <person name="Fedrigo O."/>
            <person name="Jarvis E.D."/>
            <person name="Hiller M."/>
            <person name="Vernes S.C."/>
            <person name="Myers E.W."/>
            <person name="Teeling E.C."/>
        </authorList>
    </citation>
    <scope>NUCLEOTIDE SEQUENCE [LARGE SCALE GENOMIC DNA]</scope>
    <source>
        <strain evidence="4">MRouAeg1</strain>
        <tissue evidence="4">Muscle</tissue>
    </source>
</reference>
<proteinExistence type="inferred from homology"/>
<gene>
    <name evidence="4" type="ORF">HJG63_005119</name>
</gene>
<feature type="signal peptide" evidence="3">
    <location>
        <begin position="1"/>
        <end position="27"/>
    </location>
</feature>
<dbReference type="Proteomes" id="UP000593571">
    <property type="component" value="Unassembled WGS sequence"/>
</dbReference>
<evidence type="ECO:0000313" key="5">
    <source>
        <dbReference type="Proteomes" id="UP000593571"/>
    </source>
</evidence>
<dbReference type="SUPFAM" id="SSF50353">
    <property type="entry name" value="Cytokine"/>
    <property type="match status" value="1"/>
</dbReference>
<comment type="similarity">
    <text evidence="1">Belongs to the heparin-binding growth factors family.</text>
</comment>
<dbReference type="InterPro" id="IPR002209">
    <property type="entry name" value="Fibroblast_GF_fam"/>
</dbReference>
<evidence type="ECO:0000256" key="1">
    <source>
        <dbReference type="ARBA" id="ARBA00007936"/>
    </source>
</evidence>
<dbReference type="EMBL" id="JACASE010000014">
    <property type="protein sequence ID" value="KAF6409824.1"/>
    <property type="molecule type" value="Genomic_DNA"/>
</dbReference>
<dbReference type="AlphaFoldDB" id="A0A7J8CG45"/>
<evidence type="ECO:0000256" key="2">
    <source>
        <dbReference type="ARBA" id="ARBA00023030"/>
    </source>
</evidence>
<dbReference type="PROSITE" id="PS51257">
    <property type="entry name" value="PROKAR_LIPOPROTEIN"/>
    <property type="match status" value="1"/>
</dbReference>
<dbReference type="PANTHER" id="PTHR11486">
    <property type="entry name" value="FIBROBLAST GROWTH FACTOR"/>
    <property type="match status" value="1"/>
</dbReference>
<feature type="chain" id="PRO_5029659053" evidence="3">
    <location>
        <begin position="28"/>
        <end position="190"/>
    </location>
</feature>
<keyword evidence="5" id="KW-1185">Reference proteome</keyword>